<dbReference type="InterPro" id="IPR001357">
    <property type="entry name" value="BRCT_dom"/>
</dbReference>
<evidence type="ECO:0000313" key="21">
    <source>
        <dbReference type="Proteomes" id="UP000799536"/>
    </source>
</evidence>
<feature type="active site" description="Nucleophile; Schiff-base intermediate with DNA; for 5'-dRP lyase activity" evidence="17">
    <location>
        <position position="506"/>
    </location>
</feature>
<protein>
    <recommendedName>
        <fullName evidence="5">DNA polymerase lambda</fullName>
        <ecNumber evidence="4">2.7.7.7</ecNumber>
    </recommendedName>
</protein>
<evidence type="ECO:0000256" key="13">
    <source>
        <dbReference type="ARBA" id="ARBA00023204"/>
    </source>
</evidence>
<comment type="caution">
    <text evidence="20">The sequence shown here is derived from an EMBL/GenBank/DDBJ whole genome shotgun (WGS) entry which is preliminary data.</text>
</comment>
<gene>
    <name evidence="20" type="ORF">GQ43DRAFT_184656</name>
</gene>
<dbReference type="SUPFAM" id="SSF52113">
    <property type="entry name" value="BRCT domain"/>
    <property type="match status" value="1"/>
</dbReference>
<dbReference type="GO" id="GO:0046872">
    <property type="term" value="F:metal ion binding"/>
    <property type="evidence" value="ECO:0007669"/>
    <property type="project" value="UniProtKB-KW"/>
</dbReference>
<evidence type="ECO:0000256" key="4">
    <source>
        <dbReference type="ARBA" id="ARBA00012417"/>
    </source>
</evidence>
<dbReference type="PANTHER" id="PTHR11276">
    <property type="entry name" value="DNA POLYMERASE TYPE-X FAMILY MEMBER"/>
    <property type="match status" value="1"/>
</dbReference>
<dbReference type="InterPro" id="IPR037160">
    <property type="entry name" value="DNA_Pol_thumb_sf"/>
</dbReference>
<evidence type="ECO:0000256" key="9">
    <source>
        <dbReference type="ARBA" id="ARBA00022705"/>
    </source>
</evidence>
<dbReference type="PRINTS" id="PR00870">
    <property type="entry name" value="DNAPOLXBETA"/>
</dbReference>
<dbReference type="InterPro" id="IPR010996">
    <property type="entry name" value="HHH_MUS81"/>
</dbReference>
<keyword evidence="21" id="KW-1185">Reference proteome</keyword>
<dbReference type="InterPro" id="IPR029398">
    <property type="entry name" value="PolB_thumb"/>
</dbReference>
<comment type="cofactor">
    <cofactor evidence="1">
        <name>Mn(2+)</name>
        <dbReference type="ChEBI" id="CHEBI:29035"/>
    </cofactor>
</comment>
<evidence type="ECO:0000256" key="8">
    <source>
        <dbReference type="ARBA" id="ARBA00022695"/>
    </source>
</evidence>
<dbReference type="GO" id="GO:0016829">
    <property type="term" value="F:lyase activity"/>
    <property type="evidence" value="ECO:0007669"/>
    <property type="project" value="UniProtKB-KW"/>
</dbReference>
<dbReference type="OrthoDB" id="205514at2759"/>
<feature type="compositionally biased region" description="Pro residues" evidence="18">
    <location>
        <begin position="284"/>
        <end position="298"/>
    </location>
</feature>
<dbReference type="InterPro" id="IPR043519">
    <property type="entry name" value="NT_sf"/>
</dbReference>
<dbReference type="Gene3D" id="3.40.50.10190">
    <property type="entry name" value="BRCT domain"/>
    <property type="match status" value="1"/>
</dbReference>
<dbReference type="Gene3D" id="1.10.150.110">
    <property type="entry name" value="DNA polymerase beta, N-terminal domain-like"/>
    <property type="match status" value="1"/>
</dbReference>
<dbReference type="PANTHER" id="PTHR11276:SF28">
    <property type="entry name" value="DNA POLYMERASE LAMBDA"/>
    <property type="match status" value="1"/>
</dbReference>
<feature type="domain" description="BRCT" evidence="19">
    <location>
        <begin position="179"/>
        <end position="277"/>
    </location>
</feature>
<dbReference type="Gene3D" id="3.30.210.10">
    <property type="entry name" value="DNA polymerase, thumb domain"/>
    <property type="match status" value="1"/>
</dbReference>
<dbReference type="AlphaFoldDB" id="A0A9P4JEE6"/>
<dbReference type="PRINTS" id="PR00869">
    <property type="entry name" value="DNAPOLX"/>
</dbReference>
<evidence type="ECO:0000256" key="2">
    <source>
        <dbReference type="ARBA" id="ARBA00004123"/>
    </source>
</evidence>
<dbReference type="FunFam" id="1.10.150.110:FF:000005">
    <property type="entry name" value="DNA polymerase POL4"/>
    <property type="match status" value="1"/>
</dbReference>
<comment type="catalytic activity">
    <reaction evidence="16">
        <text>DNA(n) + a 2'-deoxyribonucleoside 5'-triphosphate = DNA(n+1) + diphosphate</text>
        <dbReference type="Rhea" id="RHEA:22508"/>
        <dbReference type="Rhea" id="RHEA-COMP:17339"/>
        <dbReference type="Rhea" id="RHEA-COMP:17340"/>
        <dbReference type="ChEBI" id="CHEBI:33019"/>
        <dbReference type="ChEBI" id="CHEBI:61560"/>
        <dbReference type="ChEBI" id="CHEBI:173112"/>
        <dbReference type="EC" id="2.7.7.7"/>
    </reaction>
</comment>
<dbReference type="GO" id="GO:0003677">
    <property type="term" value="F:DNA binding"/>
    <property type="evidence" value="ECO:0007669"/>
    <property type="project" value="InterPro"/>
</dbReference>
<name>A0A9P4JEE6_9PLEO</name>
<feature type="compositionally biased region" description="Polar residues" evidence="18">
    <location>
        <begin position="408"/>
        <end position="421"/>
    </location>
</feature>
<dbReference type="CDD" id="cd00141">
    <property type="entry name" value="NT_POLXc"/>
    <property type="match status" value="1"/>
</dbReference>
<evidence type="ECO:0000256" key="15">
    <source>
        <dbReference type="ARBA" id="ARBA00023242"/>
    </source>
</evidence>
<dbReference type="EMBL" id="ML994187">
    <property type="protein sequence ID" value="KAF2197911.1"/>
    <property type="molecule type" value="Genomic_DNA"/>
</dbReference>
<keyword evidence="14" id="KW-0456">Lyase</keyword>
<dbReference type="SUPFAM" id="SSF81301">
    <property type="entry name" value="Nucleotidyltransferase"/>
    <property type="match status" value="1"/>
</dbReference>
<dbReference type="SUPFAM" id="SSF81585">
    <property type="entry name" value="PsbU/PolX domain-like"/>
    <property type="match status" value="1"/>
</dbReference>
<evidence type="ECO:0000256" key="10">
    <source>
        <dbReference type="ARBA" id="ARBA00022723"/>
    </source>
</evidence>
<dbReference type="InterPro" id="IPR002054">
    <property type="entry name" value="DNA-dir_DNA_pol_X"/>
</dbReference>
<keyword evidence="6" id="KW-0237">DNA synthesis</keyword>
<dbReference type="Proteomes" id="UP000799536">
    <property type="component" value="Unassembled WGS sequence"/>
</dbReference>
<dbReference type="Pfam" id="PF14716">
    <property type="entry name" value="HHH_8"/>
    <property type="match status" value="1"/>
</dbReference>
<dbReference type="GO" id="GO:0003887">
    <property type="term" value="F:DNA-directed DNA polymerase activity"/>
    <property type="evidence" value="ECO:0007669"/>
    <property type="project" value="UniProtKB-KW"/>
</dbReference>
<feature type="region of interest" description="Disordered" evidence="18">
    <location>
        <begin position="51"/>
        <end position="70"/>
    </location>
</feature>
<dbReference type="InterPro" id="IPR002008">
    <property type="entry name" value="DNA_pol_X_beta-like"/>
</dbReference>
<evidence type="ECO:0000256" key="12">
    <source>
        <dbReference type="ARBA" id="ARBA00022932"/>
    </source>
</evidence>
<evidence type="ECO:0000256" key="7">
    <source>
        <dbReference type="ARBA" id="ARBA00022679"/>
    </source>
</evidence>
<feature type="region of interest" description="Disordered" evidence="18">
    <location>
        <begin position="317"/>
        <end position="342"/>
    </location>
</feature>
<evidence type="ECO:0000256" key="18">
    <source>
        <dbReference type="SAM" id="MobiDB-lite"/>
    </source>
</evidence>
<dbReference type="FunFam" id="1.10.150.20:FF:000010">
    <property type="entry name" value="DNA polymerase lambda"/>
    <property type="match status" value="1"/>
</dbReference>
<keyword evidence="13" id="KW-0234">DNA repair</keyword>
<evidence type="ECO:0000313" key="20">
    <source>
        <dbReference type="EMBL" id="KAF2197911.1"/>
    </source>
</evidence>
<evidence type="ECO:0000256" key="16">
    <source>
        <dbReference type="ARBA" id="ARBA00049244"/>
    </source>
</evidence>
<dbReference type="SMART" id="SM00483">
    <property type="entry name" value="POLXc"/>
    <property type="match status" value="1"/>
</dbReference>
<dbReference type="SUPFAM" id="SSF47802">
    <property type="entry name" value="DNA polymerase beta, N-terminal domain-like"/>
    <property type="match status" value="1"/>
</dbReference>
<dbReference type="InterPro" id="IPR022312">
    <property type="entry name" value="DNA_pol_X"/>
</dbReference>
<accession>A0A9P4JEE6</accession>
<dbReference type="Pfam" id="PF10391">
    <property type="entry name" value="DNA_pol_lambd_f"/>
    <property type="match status" value="1"/>
</dbReference>
<keyword evidence="10" id="KW-0479">Metal-binding</keyword>
<keyword evidence="7" id="KW-0808">Transferase</keyword>
<proteinExistence type="inferred from homology"/>
<keyword evidence="11" id="KW-0227">DNA damage</keyword>
<organism evidence="20 21">
    <name type="scientific">Delitschia confertaspora ATCC 74209</name>
    <dbReference type="NCBI Taxonomy" id="1513339"/>
    <lineage>
        <taxon>Eukaryota</taxon>
        <taxon>Fungi</taxon>
        <taxon>Dikarya</taxon>
        <taxon>Ascomycota</taxon>
        <taxon>Pezizomycotina</taxon>
        <taxon>Dothideomycetes</taxon>
        <taxon>Pleosporomycetidae</taxon>
        <taxon>Pleosporales</taxon>
        <taxon>Delitschiaceae</taxon>
        <taxon>Delitschia</taxon>
    </lineage>
</organism>
<evidence type="ECO:0000256" key="3">
    <source>
        <dbReference type="ARBA" id="ARBA00008323"/>
    </source>
</evidence>
<evidence type="ECO:0000259" key="19">
    <source>
        <dbReference type="PROSITE" id="PS50172"/>
    </source>
</evidence>
<dbReference type="Gene3D" id="3.30.460.10">
    <property type="entry name" value="Beta Polymerase, domain 2"/>
    <property type="match status" value="1"/>
</dbReference>
<comment type="similarity">
    <text evidence="3">Belongs to the DNA polymerase type-X family.</text>
</comment>
<comment type="subcellular location">
    <subcellularLocation>
        <location evidence="2">Nucleus</location>
    </subcellularLocation>
</comment>
<dbReference type="InterPro" id="IPR018944">
    <property type="entry name" value="DNA_pol_lambd_fingers_domain"/>
</dbReference>
<evidence type="ECO:0000256" key="6">
    <source>
        <dbReference type="ARBA" id="ARBA00022634"/>
    </source>
</evidence>
<keyword evidence="8" id="KW-0548">Nucleotidyltransferase</keyword>
<sequence length="772" mass="87075">MSEKELEEKQAYFQSLDLLNISDDETSFPDAGLLEAQYVLTVKAGATSAMSLPPRPSHMRRTSSGFLGPTPKERQMEFELRALKHHGVRRLVEQGLIGASTVPELEVEVSSNLPAATPKRSQTELSMDNGRGKIRKLTHSASFPDLDVQDLFYKRVGQIPRPIGSSKAKKVADIKLEPGYKQVLKGKIIYFFPNNDISQTRRFRIHKVIQLGAAWVTEWIPDITHIIVEDDSFTYGHLLKHLQMKALPSHVVVVKYQPYVPECIMWRKLLDPTERRFQVKEAPLPNPSAPPIFPPSPVQPSSLTRQSFLEIKWSKKDRLEHDSQKTESQPTEDSQPTSKPTAEDLSDLLEETVGEGGFTISSTLVQSSAPSNAHIPEPFNDALSEAINQAKAVSHFRLENEDSDDASRTITSPVQTPQTGSRHACGFDQNTFQCMHPNDGNLSSNPNAHTIEVLQEMCKLYDQMQDSWRTLAYRKAIATLAKQKTKTNTKEEAQALPYIGSRLAEKIEETVLTNRLRRLDSNRNDPRDQVLRLFQNIYGVGLSQANKWIQQGHRTLDDLLQKAKLSENQKIGIMHYNDFLARIPREEVEAHGAYVRTTLQRIDLNFEVIIMGSYRRGAKDSGDIDLIITKKGASIGKLGSVVFGKLVPRLFKEGFLKASLATSHSNDGTKWHGASCLPDSTTWRRLDLLLVPEEEMGAALIYFTGNDIFNRSIRLLASKKGMRLNQKGLYKNVARGRNREKITEGTLVEGRSEKRIFRILGVPWRQPEQRIC</sequence>
<evidence type="ECO:0000256" key="1">
    <source>
        <dbReference type="ARBA" id="ARBA00001936"/>
    </source>
</evidence>
<keyword evidence="12" id="KW-0239">DNA-directed DNA polymerase</keyword>
<dbReference type="PROSITE" id="PS50172">
    <property type="entry name" value="BRCT"/>
    <property type="match status" value="1"/>
</dbReference>
<dbReference type="GO" id="GO:0005634">
    <property type="term" value="C:nucleus"/>
    <property type="evidence" value="ECO:0007669"/>
    <property type="project" value="UniProtKB-SubCell"/>
</dbReference>
<keyword evidence="9" id="KW-0235">DNA replication</keyword>
<evidence type="ECO:0000256" key="5">
    <source>
        <dbReference type="ARBA" id="ARBA00016513"/>
    </source>
</evidence>
<feature type="region of interest" description="Disordered" evidence="18">
    <location>
        <begin position="281"/>
        <end position="302"/>
    </location>
</feature>
<dbReference type="GO" id="GO:0006303">
    <property type="term" value="P:double-strand break repair via nonhomologous end joining"/>
    <property type="evidence" value="ECO:0007669"/>
    <property type="project" value="TreeGrafter"/>
</dbReference>
<dbReference type="InterPro" id="IPR036420">
    <property type="entry name" value="BRCT_dom_sf"/>
</dbReference>
<dbReference type="Pfam" id="PF14792">
    <property type="entry name" value="DNA_pol_B_palm"/>
    <property type="match status" value="1"/>
</dbReference>
<dbReference type="InterPro" id="IPR028207">
    <property type="entry name" value="DNA_pol_B_palm_palm"/>
</dbReference>
<evidence type="ECO:0000256" key="14">
    <source>
        <dbReference type="ARBA" id="ARBA00023239"/>
    </source>
</evidence>
<dbReference type="EC" id="2.7.7.7" evidence="4"/>
<keyword evidence="15" id="KW-0539">Nucleus</keyword>
<dbReference type="Gene3D" id="1.10.150.20">
    <property type="entry name" value="5' to 3' exonuclease, C-terminal subdomain"/>
    <property type="match status" value="1"/>
</dbReference>
<reference evidence="20" key="1">
    <citation type="journal article" date="2020" name="Stud. Mycol.">
        <title>101 Dothideomycetes genomes: a test case for predicting lifestyles and emergence of pathogens.</title>
        <authorList>
            <person name="Haridas S."/>
            <person name="Albert R."/>
            <person name="Binder M."/>
            <person name="Bloem J."/>
            <person name="Labutti K."/>
            <person name="Salamov A."/>
            <person name="Andreopoulos B."/>
            <person name="Baker S."/>
            <person name="Barry K."/>
            <person name="Bills G."/>
            <person name="Bluhm B."/>
            <person name="Cannon C."/>
            <person name="Castanera R."/>
            <person name="Culley D."/>
            <person name="Daum C."/>
            <person name="Ezra D."/>
            <person name="Gonzalez J."/>
            <person name="Henrissat B."/>
            <person name="Kuo A."/>
            <person name="Liang C."/>
            <person name="Lipzen A."/>
            <person name="Lutzoni F."/>
            <person name="Magnuson J."/>
            <person name="Mondo S."/>
            <person name="Nolan M."/>
            <person name="Ohm R."/>
            <person name="Pangilinan J."/>
            <person name="Park H.-J."/>
            <person name="Ramirez L."/>
            <person name="Alfaro M."/>
            <person name="Sun H."/>
            <person name="Tritt A."/>
            <person name="Yoshinaga Y."/>
            <person name="Zwiers L.-H."/>
            <person name="Turgeon B."/>
            <person name="Goodwin S."/>
            <person name="Spatafora J."/>
            <person name="Crous P."/>
            <person name="Grigoriev I."/>
        </authorList>
    </citation>
    <scope>NUCLEOTIDE SEQUENCE</scope>
    <source>
        <strain evidence="20">ATCC 74209</strain>
    </source>
</reference>
<dbReference type="InterPro" id="IPR027421">
    <property type="entry name" value="DNA_pol_lamdba_lyase_dom_sf"/>
</dbReference>
<feature type="region of interest" description="Disordered" evidence="18">
    <location>
        <begin position="399"/>
        <end position="422"/>
    </location>
</feature>
<evidence type="ECO:0000256" key="17">
    <source>
        <dbReference type="PIRSR" id="PIRSR622312-50"/>
    </source>
</evidence>
<dbReference type="Pfam" id="PF14791">
    <property type="entry name" value="DNA_pol_B_thumb"/>
    <property type="match status" value="1"/>
</dbReference>
<dbReference type="FunFam" id="3.30.210.10:FF:000001">
    <property type="entry name" value="DNA polymerase lambda"/>
    <property type="match status" value="1"/>
</dbReference>
<evidence type="ECO:0000256" key="11">
    <source>
        <dbReference type="ARBA" id="ARBA00022763"/>
    </source>
</evidence>
<feature type="compositionally biased region" description="Polar residues" evidence="18">
    <location>
        <begin position="326"/>
        <end position="340"/>
    </location>
</feature>